<dbReference type="SUPFAM" id="SSF56349">
    <property type="entry name" value="DNA breaking-rejoining enzymes"/>
    <property type="match status" value="1"/>
</dbReference>
<evidence type="ECO:0000259" key="2">
    <source>
        <dbReference type="PROSITE" id="PS51898"/>
    </source>
</evidence>
<dbReference type="InterPro" id="IPR013762">
    <property type="entry name" value="Integrase-like_cat_sf"/>
</dbReference>
<comment type="caution">
    <text evidence="3">The sequence shown here is derived from an EMBL/GenBank/DDBJ whole genome shotgun (WGS) entry which is preliminary data.</text>
</comment>
<dbReference type="PROSITE" id="PS51898">
    <property type="entry name" value="TYR_RECOMBINASE"/>
    <property type="match status" value="1"/>
</dbReference>
<feature type="non-terminal residue" evidence="3">
    <location>
        <position position="1"/>
    </location>
</feature>
<dbReference type="OrthoDB" id="428417at2759"/>
<reference evidence="3" key="1">
    <citation type="submission" date="2021-02" db="EMBL/GenBank/DDBJ databases">
        <authorList>
            <person name="Dougan E. K."/>
            <person name="Rhodes N."/>
            <person name="Thang M."/>
            <person name="Chan C."/>
        </authorList>
    </citation>
    <scope>NUCLEOTIDE SEQUENCE</scope>
</reference>
<accession>A0A812M0M3</accession>
<dbReference type="EMBL" id="CAJNIZ010007025">
    <property type="protein sequence ID" value="CAE7254584.1"/>
    <property type="molecule type" value="Genomic_DNA"/>
</dbReference>
<name>A0A812M0M3_SYMPI</name>
<dbReference type="GO" id="GO:0006310">
    <property type="term" value="P:DNA recombination"/>
    <property type="evidence" value="ECO:0007669"/>
    <property type="project" value="UniProtKB-KW"/>
</dbReference>
<dbReference type="Gene3D" id="1.10.443.10">
    <property type="entry name" value="Intergrase catalytic core"/>
    <property type="match status" value="1"/>
</dbReference>
<proteinExistence type="predicted"/>
<dbReference type="InterPro" id="IPR002104">
    <property type="entry name" value="Integrase_catalytic"/>
</dbReference>
<dbReference type="InterPro" id="IPR011010">
    <property type="entry name" value="DNA_brk_join_enz"/>
</dbReference>
<keyword evidence="1" id="KW-0233">DNA recombination</keyword>
<dbReference type="AlphaFoldDB" id="A0A812M0M3"/>
<evidence type="ECO:0000313" key="3">
    <source>
        <dbReference type="EMBL" id="CAE7254584.1"/>
    </source>
</evidence>
<keyword evidence="4" id="KW-1185">Reference proteome</keyword>
<dbReference type="GO" id="GO:0003677">
    <property type="term" value="F:DNA binding"/>
    <property type="evidence" value="ECO:0007669"/>
    <property type="project" value="InterPro"/>
</dbReference>
<organism evidence="3 4">
    <name type="scientific">Symbiodinium pilosum</name>
    <name type="common">Dinoflagellate</name>
    <dbReference type="NCBI Taxonomy" id="2952"/>
    <lineage>
        <taxon>Eukaryota</taxon>
        <taxon>Sar</taxon>
        <taxon>Alveolata</taxon>
        <taxon>Dinophyceae</taxon>
        <taxon>Suessiales</taxon>
        <taxon>Symbiodiniaceae</taxon>
        <taxon>Symbiodinium</taxon>
    </lineage>
</organism>
<gene>
    <name evidence="3" type="ORF">SPIL2461_LOCUS5062</name>
</gene>
<feature type="domain" description="Tyr recombinase" evidence="2">
    <location>
        <begin position="184"/>
        <end position="393"/>
    </location>
</feature>
<dbReference type="Proteomes" id="UP000649617">
    <property type="component" value="Unassembled WGS sequence"/>
</dbReference>
<dbReference type="GO" id="GO:0015074">
    <property type="term" value="P:DNA integration"/>
    <property type="evidence" value="ECO:0007669"/>
    <property type="project" value="InterPro"/>
</dbReference>
<evidence type="ECO:0000256" key="1">
    <source>
        <dbReference type="ARBA" id="ARBA00023172"/>
    </source>
</evidence>
<protein>
    <recommendedName>
        <fullName evidence="2">Tyr recombinase domain-containing protein</fullName>
    </recommendedName>
</protein>
<sequence length="752" mass="84132">MAAGSAQAKRGQSLVEAREFFDDPEWIGKLAESLPFRELLRYRFKGKGHINVLEGDGPSRNRPVASPTKEVPLWFSDLAAGKTYRFDIMLAAARVPRLPGRWLRLLLLLAGDVERNPGPVTFRAPCGALDLSSGFATTTKQKMTKSLDSGWEARCSFPFLLYSPMLKVYLLVYAITAVQDRCRELKGHLTPAWQIDKKWQLAEPGECRPVISQPVIQAATALALCWGWLDWAAVTLIGFLCMLHPSEIIPLKRSDLVLPSDAMSADRVAYVHVRNPKTVRFARRQHSRLEDPTVLAFVEQHFGHLPLQDRLFRGSMHTYRRQWNAIMSRLGVPHTLAEKGATPGVLRGSGATFLYLETEDISLVAWRGRWSKIKTVEFYLQEVAAQLLLQQLPPAARARIAELRRFAGPLLLSHCANNCGDPHVNQGVPAYLVECLGPARKELNKTFVLAVAVVDMVTIRHDAGSCFKQAEVRKSWLRLGARIRCRGARIDCFGAHIRFLPISHSQRWRFQCAMNVACSPSAYPDSALGAVGGFVGGVFGGVFGGVIDGVRGVACNSGEPDKDACDDENIFEQRAKLDQVLQFFELEYEKFSGYFEDPQRMESMRVEYYNCINAIEFQNEVLSQLVEELLGLRSALRKGEALNMSRKDLSIRLANLKLDISDRKTKRFFKEKERRQLVETLSPAIADAKTQRLLAEQAAGSQVEVTPVDVAPAAASMEAFASDCDKHPSSGTRQRRYKHYSDAELASLLREK</sequence>
<evidence type="ECO:0000313" key="4">
    <source>
        <dbReference type="Proteomes" id="UP000649617"/>
    </source>
</evidence>